<evidence type="ECO:0000313" key="2">
    <source>
        <dbReference type="EMBL" id="KAK4105444.1"/>
    </source>
</evidence>
<feature type="signal peptide" evidence="1">
    <location>
        <begin position="1"/>
        <end position="18"/>
    </location>
</feature>
<reference evidence="2" key="2">
    <citation type="submission" date="2023-05" db="EMBL/GenBank/DDBJ databases">
        <authorList>
            <consortium name="Lawrence Berkeley National Laboratory"/>
            <person name="Steindorff A."/>
            <person name="Hensen N."/>
            <person name="Bonometti L."/>
            <person name="Westerberg I."/>
            <person name="Brannstrom I.O."/>
            <person name="Guillou S."/>
            <person name="Cros-Aarteil S."/>
            <person name="Calhoun S."/>
            <person name="Haridas S."/>
            <person name="Kuo A."/>
            <person name="Mondo S."/>
            <person name="Pangilinan J."/>
            <person name="Riley R."/>
            <person name="Labutti K."/>
            <person name="Andreopoulos B."/>
            <person name="Lipzen A."/>
            <person name="Chen C."/>
            <person name="Yanf M."/>
            <person name="Daum C."/>
            <person name="Ng V."/>
            <person name="Clum A."/>
            <person name="Ohm R."/>
            <person name="Martin F."/>
            <person name="Silar P."/>
            <person name="Natvig D."/>
            <person name="Lalanne C."/>
            <person name="Gautier V."/>
            <person name="Ament-Velasquez S.L."/>
            <person name="Kruys A."/>
            <person name="Hutchinson M.I."/>
            <person name="Powell A.J."/>
            <person name="Barry K."/>
            <person name="Miller A.N."/>
            <person name="Grigoriev I.V."/>
            <person name="Debuchy R."/>
            <person name="Gladieux P."/>
            <person name="Thoren M.H."/>
            <person name="Johannesson H."/>
        </authorList>
    </citation>
    <scope>NUCLEOTIDE SEQUENCE</scope>
    <source>
        <strain evidence="2">CBS 757.83</strain>
    </source>
</reference>
<sequence length="347" mass="36622">MKPFGALLAVTSVGLAAAGRHRVRQSPQNVNLVLQLRKASSEASIVVQNADRSGILQYDCATSLSSGAFQKYPIAFNVDGSGSGSLSIGPDSYTIHEIPEFSGGISCIRLHSSTEIMVACTVSLSANIPLEPLDEKNLPSCFPTSTFGLASFFNGLSGGAVNQPVATNITEGPLLPQGGSAGLDKRQGPCAIWTPGTRRFGEGGPHQNPFNIQLSENLQCDAQHTCSIEHGKYDSHTVGFRAGAQLTQWISGGFAVQKSVETGNGHTCDGNPGDFFCVWRKVGQTAYAVQNVLYNACTGDSPSGSPFTLWSPNADNKGSSFYCVYGRQYCRSPGQGWLDMSGRAGGP</sequence>
<gene>
    <name evidence="2" type="ORF">N658DRAFT_512893</name>
</gene>
<evidence type="ECO:0000313" key="3">
    <source>
        <dbReference type="Proteomes" id="UP001305647"/>
    </source>
</evidence>
<organism evidence="2 3">
    <name type="scientific">Parathielavia hyrcaniae</name>
    <dbReference type="NCBI Taxonomy" id="113614"/>
    <lineage>
        <taxon>Eukaryota</taxon>
        <taxon>Fungi</taxon>
        <taxon>Dikarya</taxon>
        <taxon>Ascomycota</taxon>
        <taxon>Pezizomycotina</taxon>
        <taxon>Sordariomycetes</taxon>
        <taxon>Sordariomycetidae</taxon>
        <taxon>Sordariales</taxon>
        <taxon>Chaetomiaceae</taxon>
        <taxon>Parathielavia</taxon>
    </lineage>
</organism>
<dbReference type="Proteomes" id="UP001305647">
    <property type="component" value="Unassembled WGS sequence"/>
</dbReference>
<name>A0AAN6Q8C9_9PEZI</name>
<accession>A0AAN6Q8C9</accession>
<feature type="chain" id="PRO_5042961052" evidence="1">
    <location>
        <begin position="19"/>
        <end position="347"/>
    </location>
</feature>
<reference evidence="2" key="1">
    <citation type="journal article" date="2023" name="Mol. Phylogenet. Evol.">
        <title>Genome-scale phylogeny and comparative genomics of the fungal order Sordariales.</title>
        <authorList>
            <person name="Hensen N."/>
            <person name="Bonometti L."/>
            <person name="Westerberg I."/>
            <person name="Brannstrom I.O."/>
            <person name="Guillou S."/>
            <person name="Cros-Aarteil S."/>
            <person name="Calhoun S."/>
            <person name="Haridas S."/>
            <person name="Kuo A."/>
            <person name="Mondo S."/>
            <person name="Pangilinan J."/>
            <person name="Riley R."/>
            <person name="LaButti K."/>
            <person name="Andreopoulos B."/>
            <person name="Lipzen A."/>
            <person name="Chen C."/>
            <person name="Yan M."/>
            <person name="Daum C."/>
            <person name="Ng V."/>
            <person name="Clum A."/>
            <person name="Steindorff A."/>
            <person name="Ohm R.A."/>
            <person name="Martin F."/>
            <person name="Silar P."/>
            <person name="Natvig D.O."/>
            <person name="Lalanne C."/>
            <person name="Gautier V."/>
            <person name="Ament-Velasquez S.L."/>
            <person name="Kruys A."/>
            <person name="Hutchinson M.I."/>
            <person name="Powell A.J."/>
            <person name="Barry K."/>
            <person name="Miller A.N."/>
            <person name="Grigoriev I.V."/>
            <person name="Debuchy R."/>
            <person name="Gladieux P."/>
            <person name="Hiltunen Thoren M."/>
            <person name="Johannesson H."/>
        </authorList>
    </citation>
    <scope>NUCLEOTIDE SEQUENCE</scope>
    <source>
        <strain evidence="2">CBS 757.83</strain>
    </source>
</reference>
<evidence type="ECO:0000256" key="1">
    <source>
        <dbReference type="SAM" id="SignalP"/>
    </source>
</evidence>
<keyword evidence="1" id="KW-0732">Signal</keyword>
<dbReference type="AlphaFoldDB" id="A0AAN6Q8C9"/>
<comment type="caution">
    <text evidence="2">The sequence shown here is derived from an EMBL/GenBank/DDBJ whole genome shotgun (WGS) entry which is preliminary data.</text>
</comment>
<proteinExistence type="predicted"/>
<dbReference type="EMBL" id="MU863625">
    <property type="protein sequence ID" value="KAK4105444.1"/>
    <property type="molecule type" value="Genomic_DNA"/>
</dbReference>
<protein>
    <submittedName>
        <fullName evidence="2">Uncharacterized protein</fullName>
    </submittedName>
</protein>
<keyword evidence="3" id="KW-1185">Reference proteome</keyword>